<evidence type="ECO:0000256" key="3">
    <source>
        <dbReference type="ARBA" id="ARBA00023157"/>
    </source>
</evidence>
<protein>
    <recommendedName>
        <fullName evidence="5">C-type lectin domain-containing protein</fullName>
    </recommendedName>
</protein>
<reference evidence="6" key="3">
    <citation type="submission" date="2025-09" db="UniProtKB">
        <authorList>
            <consortium name="Ensembl"/>
        </authorList>
    </citation>
    <scope>IDENTIFICATION</scope>
</reference>
<dbReference type="Proteomes" id="UP000472272">
    <property type="component" value="Chromosome 2"/>
</dbReference>
<proteinExistence type="predicted"/>
<dbReference type="Ensembl" id="ENSPMRT00000034602.1">
    <property type="protein sequence ID" value="ENSPMRP00000032629.1"/>
    <property type="gene ID" value="ENSPMRG00000021143.1"/>
</dbReference>
<dbReference type="InterPro" id="IPR018378">
    <property type="entry name" value="C-type_lectin_CS"/>
</dbReference>
<dbReference type="SMART" id="SM00034">
    <property type="entry name" value="CLECT"/>
    <property type="match status" value="1"/>
</dbReference>
<organism evidence="6 7">
    <name type="scientific">Podarcis muralis</name>
    <name type="common">Wall lizard</name>
    <name type="synonym">Lacerta muralis</name>
    <dbReference type="NCBI Taxonomy" id="64176"/>
    <lineage>
        <taxon>Eukaryota</taxon>
        <taxon>Metazoa</taxon>
        <taxon>Chordata</taxon>
        <taxon>Craniata</taxon>
        <taxon>Vertebrata</taxon>
        <taxon>Euteleostomi</taxon>
        <taxon>Lepidosauria</taxon>
        <taxon>Squamata</taxon>
        <taxon>Bifurcata</taxon>
        <taxon>Unidentata</taxon>
        <taxon>Episquamata</taxon>
        <taxon>Laterata</taxon>
        <taxon>Lacertibaenia</taxon>
        <taxon>Lacertidae</taxon>
        <taxon>Podarcis</taxon>
    </lineage>
</organism>
<dbReference type="Pfam" id="PF00059">
    <property type="entry name" value="Lectin_C"/>
    <property type="match status" value="1"/>
</dbReference>
<evidence type="ECO:0000313" key="6">
    <source>
        <dbReference type="Ensembl" id="ENSPMRP00000032629.1"/>
    </source>
</evidence>
<reference evidence="6" key="2">
    <citation type="submission" date="2025-08" db="UniProtKB">
        <authorList>
            <consortium name="Ensembl"/>
        </authorList>
    </citation>
    <scope>IDENTIFICATION</scope>
</reference>
<evidence type="ECO:0000256" key="2">
    <source>
        <dbReference type="ARBA" id="ARBA00022525"/>
    </source>
</evidence>
<dbReference type="PANTHER" id="PTHR22803">
    <property type="entry name" value="MANNOSE, PHOSPHOLIPASE, LECTIN RECEPTOR RELATED"/>
    <property type="match status" value="1"/>
</dbReference>
<dbReference type="SUPFAM" id="SSF56436">
    <property type="entry name" value="C-type lectin-like"/>
    <property type="match status" value="1"/>
</dbReference>
<dbReference type="OMA" id="VCERDKE"/>
<dbReference type="InterPro" id="IPR050111">
    <property type="entry name" value="C-type_lectin/snaclec_domain"/>
</dbReference>
<dbReference type="InterPro" id="IPR016187">
    <property type="entry name" value="CTDL_fold"/>
</dbReference>
<dbReference type="InterPro" id="IPR016186">
    <property type="entry name" value="C-type_lectin-like/link_sf"/>
</dbReference>
<evidence type="ECO:0000256" key="4">
    <source>
        <dbReference type="SAM" id="Phobius"/>
    </source>
</evidence>
<feature type="domain" description="C-type lectin" evidence="5">
    <location>
        <begin position="90"/>
        <end position="210"/>
    </location>
</feature>
<evidence type="ECO:0000256" key="1">
    <source>
        <dbReference type="ARBA" id="ARBA00004613"/>
    </source>
</evidence>
<accession>A0A670KAJ6</accession>
<dbReference type="AlphaFoldDB" id="A0A670KAJ6"/>
<keyword evidence="2" id="KW-0964">Secreted</keyword>
<keyword evidence="3" id="KW-1015">Disulfide bond</keyword>
<dbReference type="InterPro" id="IPR001304">
    <property type="entry name" value="C-type_lectin-like"/>
</dbReference>
<evidence type="ECO:0000259" key="5">
    <source>
        <dbReference type="PROSITE" id="PS50041"/>
    </source>
</evidence>
<evidence type="ECO:0000313" key="7">
    <source>
        <dbReference type="Proteomes" id="UP000472272"/>
    </source>
</evidence>
<feature type="transmembrane region" description="Helical" evidence="4">
    <location>
        <begin position="54"/>
        <end position="74"/>
    </location>
</feature>
<keyword evidence="4" id="KW-0472">Membrane</keyword>
<name>A0A670KAJ6_PODMU</name>
<keyword evidence="7" id="KW-1185">Reference proteome</keyword>
<dbReference type="Gene3D" id="3.10.100.10">
    <property type="entry name" value="Mannose-Binding Protein A, subunit A"/>
    <property type="match status" value="1"/>
</dbReference>
<comment type="subcellular location">
    <subcellularLocation>
        <location evidence="1">Secreted</location>
    </subcellularLocation>
</comment>
<sequence>MILDQGYENAEPEYEYIGFSGIQMRRLPDNRGKAEPALYTFEDDKRGPFIRKPVSIFSLLLLCSLIMVKAAFVMTSVRCFSVCPDEWVAFQEKCYYFPIKTGNWGEVRSFCRWLGADLMIIDNKMEQDFLIYKMDSTKNLWIGLRYAEGVPGWQWVDGTELTFENWETPDNIQLTDKYNYKTHCVLTSDEASKGKWNNIPCDKLHLSVCERDKEVTCVLWSPLSPH</sequence>
<dbReference type="GO" id="GO:0005576">
    <property type="term" value="C:extracellular region"/>
    <property type="evidence" value="ECO:0007669"/>
    <property type="project" value="UniProtKB-SubCell"/>
</dbReference>
<keyword evidence="4" id="KW-1133">Transmembrane helix</keyword>
<keyword evidence="4" id="KW-0812">Transmembrane</keyword>
<dbReference type="PROSITE" id="PS00615">
    <property type="entry name" value="C_TYPE_LECTIN_1"/>
    <property type="match status" value="1"/>
</dbReference>
<dbReference type="PROSITE" id="PS50041">
    <property type="entry name" value="C_TYPE_LECTIN_2"/>
    <property type="match status" value="1"/>
</dbReference>
<reference evidence="6 7" key="1">
    <citation type="journal article" date="2019" name="Proc. Natl. Acad. Sci. U.S.A.">
        <title>Regulatory changes in pterin and carotenoid genes underlie balanced color polymorphisms in the wall lizard.</title>
        <authorList>
            <person name="Andrade P."/>
            <person name="Pinho C."/>
            <person name="Perez I de Lanuza G."/>
            <person name="Afonso S."/>
            <person name="Brejcha J."/>
            <person name="Rubin C.J."/>
            <person name="Wallerman O."/>
            <person name="Pereira P."/>
            <person name="Sabatino S.J."/>
            <person name="Bellati A."/>
            <person name="Pellitteri-Rosa D."/>
            <person name="Bosakova Z."/>
            <person name="Bunikis I."/>
            <person name="Carretero M.A."/>
            <person name="Feiner N."/>
            <person name="Marsik P."/>
            <person name="Pauperio F."/>
            <person name="Salvi D."/>
            <person name="Soler L."/>
            <person name="While G.M."/>
            <person name="Uller T."/>
            <person name="Font E."/>
            <person name="Andersson L."/>
            <person name="Carneiro M."/>
        </authorList>
    </citation>
    <scope>NUCLEOTIDE SEQUENCE</scope>
</reference>
<dbReference type="GeneTree" id="ENSGT01030000234575"/>